<dbReference type="PROSITE" id="PS50913">
    <property type="entry name" value="GRIP"/>
    <property type="match status" value="1"/>
</dbReference>
<accession>A0AAD6QUJ7</accession>
<dbReference type="InterPro" id="IPR001451">
    <property type="entry name" value="Hexapep"/>
</dbReference>
<dbReference type="PANTHER" id="PTHR42811">
    <property type="entry name" value="SERINE ACETYLTRANSFERASE"/>
    <property type="match status" value="1"/>
</dbReference>
<dbReference type="SMART" id="SM00755">
    <property type="entry name" value="Grip"/>
    <property type="match status" value="1"/>
</dbReference>
<dbReference type="InterPro" id="IPR000237">
    <property type="entry name" value="GRIP_dom"/>
</dbReference>
<dbReference type="Proteomes" id="UP001164929">
    <property type="component" value="Chromosome 5"/>
</dbReference>
<dbReference type="GO" id="GO:0005737">
    <property type="term" value="C:cytoplasm"/>
    <property type="evidence" value="ECO:0007669"/>
    <property type="project" value="InterPro"/>
</dbReference>
<organism evidence="11 12">
    <name type="scientific">Populus alba x Populus x berolinensis</name>
    <dbReference type="NCBI Taxonomy" id="444605"/>
    <lineage>
        <taxon>Eukaryota</taxon>
        <taxon>Viridiplantae</taxon>
        <taxon>Streptophyta</taxon>
        <taxon>Embryophyta</taxon>
        <taxon>Tracheophyta</taxon>
        <taxon>Spermatophyta</taxon>
        <taxon>Magnoliopsida</taxon>
        <taxon>eudicotyledons</taxon>
        <taxon>Gunneridae</taxon>
        <taxon>Pentapetalae</taxon>
        <taxon>rosids</taxon>
        <taxon>fabids</taxon>
        <taxon>Malpighiales</taxon>
        <taxon>Salicaceae</taxon>
        <taxon>Saliceae</taxon>
        <taxon>Populus</taxon>
    </lineage>
</organism>
<dbReference type="InterPro" id="IPR010493">
    <property type="entry name" value="Ser_AcTrfase_N"/>
</dbReference>
<dbReference type="GO" id="GO:0006535">
    <property type="term" value="P:cysteine biosynthetic process from serine"/>
    <property type="evidence" value="ECO:0007669"/>
    <property type="project" value="InterPro"/>
</dbReference>
<dbReference type="SUPFAM" id="SSF51161">
    <property type="entry name" value="Trimeric LpxA-like enzymes"/>
    <property type="match status" value="1"/>
</dbReference>
<evidence type="ECO:0000256" key="8">
    <source>
        <dbReference type="SAM" id="Coils"/>
    </source>
</evidence>
<dbReference type="InterPro" id="IPR045304">
    <property type="entry name" value="LbH_SAT"/>
</dbReference>
<feature type="compositionally biased region" description="Low complexity" evidence="9">
    <location>
        <begin position="612"/>
        <end position="624"/>
    </location>
</feature>
<keyword evidence="6" id="KW-0808">Transferase</keyword>
<evidence type="ECO:0000256" key="5">
    <source>
        <dbReference type="ARBA" id="ARBA00022605"/>
    </source>
</evidence>
<proteinExistence type="inferred from homology"/>
<name>A0AAD6QUJ7_9ROSI</name>
<evidence type="ECO:0000256" key="9">
    <source>
        <dbReference type="SAM" id="MobiDB-lite"/>
    </source>
</evidence>
<sequence length="1199" mass="135009">MACLSDESWVSSMLSKRLSIQEGKEDGVKEEETTNSFASDSTNFPFEKVFPVYAMGFLKPESDPVLLPADSRDPIWDAVREEAKIEAEKEPILSSFLYASILSHDCLEQALAFVLANRLQNPTLLATQLLDTISNVIMKDRGIQHSIRLDMQAFKDRDPACLSYCSALLYLKGYHSLQSYRVAHVLWNQGRTVLALALQSRISEVFGIDIHPASRIGEGILLDHGTGVVVGETAVIGNRVSIMHVSHPDPSLLLLFNVRINLDGGMDSVKDNVHGMPCLFAIAYLRYHNSKDVWQGVTLGGTGKEIGDRHPKVGDGALIGACVIILGNIKIGEGAMIAAGSLVLKDVPPHSMVAGTPAKVIGYMDEKDPSLTMNHDASKEFFEHVAVTFRDGRSSHNWIMSTEENSSVGEMLESKTEDSPLKLEKQLAGGVHINGNVLKENGLCDDGNVLEESTNEQLLQMVIELKFQNEFLKSQFEGLKSQQEAEESGQESGESADVKELREKIQSLNRELNEEKQTREAAEIALEHLREEYSEADAKAQELSLKLAEAQQKLDQEIKEREEKYTELDSKFQRLHKRAKQRIQEVQKMLFGDCHFQEKDDLEARFRDANEAAKQASSEQSSLKQELERTRQQANEALKAMDAERQQLRSANNKLRDNIEELRCSLQPKESALEALQQTLLEKEQMLEDMRGMLQSAEEKKQASMTELSAKHQKNIENLEGQIADALTDRNKAAETISKLQVLVAEKESKIAEMDAASSGETARLRAALESVKGELAHQKLEHEKEKESWEAASQALKTKLEIAERNYIRAEIEATKMKSQLELEVSVQSQMLSKKDAELLAVKEEINRLESEFSSYKVRAHTLLQKKDAELAAAMDSEQLKAIEEALKEAETEVSLASVERDKALQDLQEALANHDKELAIRDAALSNAMQQIKSLETKLDSANVHLQSEKETWKINLQNLEESWRLRCEALKAEKEVPSGQDIQRELEELKLQYKKLKEEHDSFRELVDRMMEEKDKEISKLVDYNRNLHQSMESRPRVDHSDDSITAMHKQDGGNLSTSIAEQQIVLLARQQAQREEELAQSQRHILALQEEIEELERENRLHSQQEAMLKTELRNMERTQKRDGVDLTYLKNVILKLLETGEVEALLPVVAMLLQFSPEEVQKCQAYRASTDVPPSPASDTPGSGLSLFSRFSFS</sequence>
<comment type="subunit">
    <text evidence="3">Homomultimer.</text>
</comment>
<dbReference type="CDD" id="cd03354">
    <property type="entry name" value="LbH_SAT"/>
    <property type="match status" value="1"/>
</dbReference>
<feature type="coiled-coil region" evidence="8">
    <location>
        <begin position="1075"/>
        <end position="1116"/>
    </location>
</feature>
<comment type="pathway">
    <text evidence="1">Amino-acid biosynthesis; L-cysteine biosynthesis; L-cysteine from L-serine: step 1/2.</text>
</comment>
<feature type="region of interest" description="Disordered" evidence="9">
    <location>
        <begin position="480"/>
        <end position="500"/>
    </location>
</feature>
<evidence type="ECO:0000313" key="12">
    <source>
        <dbReference type="Proteomes" id="UP001164929"/>
    </source>
</evidence>
<feature type="domain" description="GRIP" evidence="10">
    <location>
        <begin position="1124"/>
        <end position="1171"/>
    </location>
</feature>
<dbReference type="Gene3D" id="2.160.10.10">
    <property type="entry name" value="Hexapeptide repeat proteins"/>
    <property type="match status" value="1"/>
</dbReference>
<feature type="region of interest" description="Disordered" evidence="9">
    <location>
        <begin position="610"/>
        <end position="631"/>
    </location>
</feature>
<keyword evidence="8" id="KW-0175">Coiled coil</keyword>
<evidence type="ECO:0000256" key="6">
    <source>
        <dbReference type="ARBA" id="ARBA00022679"/>
    </source>
</evidence>
<keyword evidence="7" id="KW-0012">Acyltransferase</keyword>
<dbReference type="PROSITE" id="PS00101">
    <property type="entry name" value="HEXAPEP_TRANSFERASES"/>
    <property type="match status" value="1"/>
</dbReference>
<dbReference type="EC" id="2.3.1.30" evidence="4"/>
<evidence type="ECO:0000256" key="1">
    <source>
        <dbReference type="ARBA" id="ARBA00004876"/>
    </source>
</evidence>
<evidence type="ECO:0000256" key="2">
    <source>
        <dbReference type="ARBA" id="ARBA00007274"/>
    </source>
</evidence>
<dbReference type="InterPro" id="IPR042122">
    <property type="entry name" value="Ser_AcTrfase_N_sf"/>
</dbReference>
<dbReference type="GO" id="GO:0009001">
    <property type="term" value="F:serine O-acetyltransferase activity"/>
    <property type="evidence" value="ECO:0007669"/>
    <property type="project" value="UniProtKB-EC"/>
</dbReference>
<feature type="coiled-coil region" evidence="8">
    <location>
        <begin position="780"/>
        <end position="1030"/>
    </location>
</feature>
<evidence type="ECO:0000259" key="10">
    <source>
        <dbReference type="PROSITE" id="PS50913"/>
    </source>
</evidence>
<dbReference type="SMART" id="SM00971">
    <property type="entry name" value="SATase_N"/>
    <property type="match status" value="1"/>
</dbReference>
<evidence type="ECO:0000313" key="11">
    <source>
        <dbReference type="EMBL" id="KAJ6996910.1"/>
    </source>
</evidence>
<reference evidence="11" key="1">
    <citation type="journal article" date="2023" name="Mol. Ecol. Resour.">
        <title>Chromosome-level genome assembly of a triploid poplar Populus alba 'Berolinensis'.</title>
        <authorList>
            <person name="Chen S."/>
            <person name="Yu Y."/>
            <person name="Wang X."/>
            <person name="Wang S."/>
            <person name="Zhang T."/>
            <person name="Zhou Y."/>
            <person name="He R."/>
            <person name="Meng N."/>
            <person name="Wang Y."/>
            <person name="Liu W."/>
            <person name="Liu Z."/>
            <person name="Liu J."/>
            <person name="Guo Q."/>
            <person name="Huang H."/>
            <person name="Sederoff R.R."/>
            <person name="Wang G."/>
            <person name="Qu G."/>
            <person name="Chen S."/>
        </authorList>
    </citation>
    <scope>NUCLEOTIDE SEQUENCE</scope>
    <source>
        <strain evidence="11">SC-2020</strain>
    </source>
</reference>
<comment type="caution">
    <text evidence="11">The sequence shown here is derived from an EMBL/GenBank/DDBJ whole genome shotgun (WGS) entry which is preliminary data.</text>
</comment>
<keyword evidence="12" id="KW-1185">Reference proteome</keyword>
<protein>
    <recommendedName>
        <fullName evidence="4">serine O-acetyltransferase</fullName>
        <ecNumber evidence="4">2.3.1.30</ecNumber>
    </recommendedName>
</protein>
<evidence type="ECO:0000256" key="4">
    <source>
        <dbReference type="ARBA" id="ARBA00013266"/>
    </source>
</evidence>
<dbReference type="InterPro" id="IPR011004">
    <property type="entry name" value="Trimer_LpxA-like_sf"/>
</dbReference>
<dbReference type="Pfam" id="PF06426">
    <property type="entry name" value="SATase_N"/>
    <property type="match status" value="1"/>
</dbReference>
<dbReference type="FunFam" id="1.10.3130.10:FF:000005">
    <property type="entry name" value="Serine acetyltransferase 4"/>
    <property type="match status" value="1"/>
</dbReference>
<evidence type="ECO:0000256" key="3">
    <source>
        <dbReference type="ARBA" id="ARBA00011553"/>
    </source>
</evidence>
<dbReference type="EMBL" id="JAQIZT010000005">
    <property type="protein sequence ID" value="KAJ6996910.1"/>
    <property type="molecule type" value="Genomic_DNA"/>
</dbReference>
<keyword evidence="5" id="KW-0028">Amino-acid biosynthesis</keyword>
<gene>
    <name evidence="11" type="ORF">NC653_013483</name>
</gene>
<dbReference type="Gene3D" id="1.10.3130.10">
    <property type="entry name" value="serine acetyltransferase, domain 1"/>
    <property type="match status" value="1"/>
</dbReference>
<dbReference type="Pfam" id="PF01465">
    <property type="entry name" value="GRIP"/>
    <property type="match status" value="1"/>
</dbReference>
<dbReference type="Pfam" id="PF00132">
    <property type="entry name" value="Hexapep"/>
    <property type="match status" value="1"/>
</dbReference>
<comment type="similarity">
    <text evidence="2">Belongs to the transferase hexapeptide repeat family.</text>
</comment>
<evidence type="ECO:0000256" key="7">
    <source>
        <dbReference type="ARBA" id="ARBA00023315"/>
    </source>
</evidence>
<dbReference type="AlphaFoldDB" id="A0AAD6QUJ7"/>
<dbReference type="InterPro" id="IPR018357">
    <property type="entry name" value="Hexapep_transf_CS"/>
</dbReference>